<keyword evidence="4" id="KW-0539">Nucleus</keyword>
<dbReference type="InterPro" id="IPR011520">
    <property type="entry name" value="Vg_fam"/>
</dbReference>
<keyword evidence="7" id="KW-1185">Reference proteome</keyword>
<feature type="compositionally biased region" description="Low complexity" evidence="5">
    <location>
        <begin position="89"/>
        <end position="104"/>
    </location>
</feature>
<organism evidence="6 7">
    <name type="scientific">Microctonus aethiopoides</name>
    <dbReference type="NCBI Taxonomy" id="144406"/>
    <lineage>
        <taxon>Eukaryota</taxon>
        <taxon>Metazoa</taxon>
        <taxon>Ecdysozoa</taxon>
        <taxon>Arthropoda</taxon>
        <taxon>Hexapoda</taxon>
        <taxon>Insecta</taxon>
        <taxon>Pterygota</taxon>
        <taxon>Neoptera</taxon>
        <taxon>Endopterygota</taxon>
        <taxon>Hymenoptera</taxon>
        <taxon>Apocrita</taxon>
        <taxon>Ichneumonoidea</taxon>
        <taxon>Braconidae</taxon>
        <taxon>Euphorinae</taxon>
        <taxon>Microctonus</taxon>
    </lineage>
</organism>
<reference evidence="6" key="2">
    <citation type="submission" date="2023-03" db="EMBL/GenBank/DDBJ databases">
        <authorList>
            <person name="Inwood S.N."/>
            <person name="Skelly J.G."/>
            <person name="Guhlin J."/>
            <person name="Harrop T.W.R."/>
            <person name="Goldson S.G."/>
            <person name="Dearden P.K."/>
        </authorList>
    </citation>
    <scope>NUCLEOTIDE SEQUENCE</scope>
    <source>
        <strain evidence="6">Irish</strain>
        <tissue evidence="6">Whole body</tissue>
    </source>
</reference>
<protein>
    <recommendedName>
        <fullName evidence="8">Protein vestigial</fullName>
    </recommendedName>
</protein>
<comment type="subcellular location">
    <subcellularLocation>
        <location evidence="1">Nucleus</location>
    </subcellularLocation>
</comment>
<dbReference type="Proteomes" id="UP001168990">
    <property type="component" value="Unassembled WGS sequence"/>
</dbReference>
<evidence type="ECO:0000256" key="5">
    <source>
        <dbReference type="SAM" id="MobiDB-lite"/>
    </source>
</evidence>
<evidence type="ECO:0000256" key="2">
    <source>
        <dbReference type="ARBA" id="ARBA00023015"/>
    </source>
</evidence>
<feature type="non-terminal residue" evidence="6">
    <location>
        <position position="1"/>
    </location>
</feature>
<keyword evidence="3" id="KW-0804">Transcription</keyword>
<comment type="caution">
    <text evidence="6">The sequence shown here is derived from an EMBL/GenBank/DDBJ whole genome shotgun (WGS) entry which is preliminary data.</text>
</comment>
<feature type="region of interest" description="Disordered" evidence="5">
    <location>
        <begin position="19"/>
        <end position="57"/>
    </location>
</feature>
<dbReference type="EMBL" id="JAQQBS010000002">
    <property type="protein sequence ID" value="KAK0171951.1"/>
    <property type="molecule type" value="Genomic_DNA"/>
</dbReference>
<accession>A0AA39FM50</accession>
<dbReference type="GO" id="GO:0005634">
    <property type="term" value="C:nucleus"/>
    <property type="evidence" value="ECO:0007669"/>
    <property type="project" value="UniProtKB-SubCell"/>
</dbReference>
<name>A0AA39FM50_9HYME</name>
<evidence type="ECO:0000256" key="1">
    <source>
        <dbReference type="ARBA" id="ARBA00004123"/>
    </source>
</evidence>
<dbReference type="PANTHER" id="PTHR15950:SF15">
    <property type="entry name" value="PROTEIN VESTIGIAL"/>
    <property type="match status" value="1"/>
</dbReference>
<evidence type="ECO:0008006" key="8">
    <source>
        <dbReference type="Google" id="ProtNLM"/>
    </source>
</evidence>
<evidence type="ECO:0000313" key="7">
    <source>
        <dbReference type="Proteomes" id="UP001168990"/>
    </source>
</evidence>
<feature type="region of interest" description="Disordered" evidence="5">
    <location>
        <begin position="85"/>
        <end position="151"/>
    </location>
</feature>
<evidence type="ECO:0000313" key="6">
    <source>
        <dbReference type="EMBL" id="KAK0171951.1"/>
    </source>
</evidence>
<sequence>MSCSEVMYQYYPYLYQRAPPPPHPSHPHAASHPHPHANPHAAHHSPARPAPFQPFSSATTTHQYDRLNVHQRSLEAAGLELCAASGSVPQGQPSSAGSVGSAPSPASPRPTPQSRAPLVTISSQPSRTLDDDRSTDAVGTATTADDSDDGESRAQYVNANCVVFTHYRGDAASEVEEHFQRALAHDKVKENIPMSTRNFPPSFWNSQHPGDVYEYATDPWHPHYPQYHHRAVHEYHHHNMAAAASYGGLLLGGARGLGHHSTHHAAHHAHAAASYKDWTSATPTQTLVDASSAPPYHGPYAPLSAYYQTVHIKIKNGDEMIELNLKRTKQYIANENLPIWGNWKNKIIPMPHVMTEVGAFVTYHDVEKSSAVYGLVDTRFIITKLPLEYIGQVAYFEVGGPYVIARVGPESGQYFHDDQDILSFTSLTDQEINYVNSLIDSIITPTLSPMPSSSQTNEYQPNYDKPSTSNQIEPILQPNVYENSYRPPSTVLFPEILVFISYGVISNFIKFHAIESVVLAVSYYITYFNAIDMLFAKLATNDIEIHINIAG</sequence>
<dbReference type="GO" id="GO:0006355">
    <property type="term" value="P:regulation of DNA-templated transcription"/>
    <property type="evidence" value="ECO:0007669"/>
    <property type="project" value="InterPro"/>
</dbReference>
<feature type="region of interest" description="Disordered" evidence="5">
    <location>
        <begin position="449"/>
        <end position="468"/>
    </location>
</feature>
<dbReference type="PANTHER" id="PTHR15950">
    <property type="entry name" value="TRANSCRIPTION COFACTOR VESTIGIAL-LIKE PROTEIN"/>
    <property type="match status" value="1"/>
</dbReference>
<feature type="compositionally biased region" description="Basic residues" evidence="5">
    <location>
        <begin position="25"/>
        <end position="46"/>
    </location>
</feature>
<proteinExistence type="predicted"/>
<evidence type="ECO:0000256" key="4">
    <source>
        <dbReference type="ARBA" id="ARBA00023242"/>
    </source>
</evidence>
<reference evidence="6" key="1">
    <citation type="journal article" date="2023" name="bioRxiv">
        <title>Scaffold-level genome assemblies of two parasitoid biocontrol wasps reveal the parthenogenesis mechanism and an associated novel virus.</title>
        <authorList>
            <person name="Inwood S."/>
            <person name="Skelly J."/>
            <person name="Guhlin J."/>
            <person name="Harrop T."/>
            <person name="Goldson S."/>
            <person name="Dearden P."/>
        </authorList>
    </citation>
    <scope>NUCLEOTIDE SEQUENCE</scope>
    <source>
        <strain evidence="6">Irish</strain>
        <tissue evidence="6">Whole body</tissue>
    </source>
</reference>
<keyword evidence="2" id="KW-0805">Transcription regulation</keyword>
<gene>
    <name evidence="6" type="ORF">PV328_005337</name>
</gene>
<dbReference type="Pfam" id="PF07545">
    <property type="entry name" value="Vg_Tdu"/>
    <property type="match status" value="1"/>
</dbReference>
<dbReference type="AlphaFoldDB" id="A0AA39FM50"/>
<evidence type="ECO:0000256" key="3">
    <source>
        <dbReference type="ARBA" id="ARBA00023163"/>
    </source>
</evidence>